<evidence type="ECO:0000313" key="1">
    <source>
        <dbReference type="EMBL" id="MEX3753820.1"/>
    </source>
</evidence>
<reference evidence="1 2" key="1">
    <citation type="submission" date="2024-07" db="EMBL/GenBank/DDBJ databases">
        <title>A survey of Mimosa microsymbionts across Brazilian biomes reveals a high diversity of Paraburkholderia nodulating endemic species, but also that Cupriavidus is common as a symbiont of widespread species.</title>
        <authorList>
            <person name="Rouws L."/>
            <person name="Barauna A."/>
            <person name="Beukes C."/>
            <person name="Rouws J.R.C."/>
            <person name="De Faria S.M."/>
            <person name="Gross E."/>
            <person name="Bueno Dos Reis Junior F."/>
            <person name="Simon M.F."/>
            <person name="Maluk M."/>
            <person name="Odee D.W."/>
            <person name="Kenicer G."/>
            <person name="Young J.P.W."/>
            <person name="Reis V.M."/>
            <person name="Zilli J."/>
            <person name="James E.K."/>
        </authorList>
    </citation>
    <scope>NUCLEOTIDE SEQUENCE [LARGE SCALE GENOMIC DNA]</scope>
    <source>
        <strain evidence="1 2">BR14375</strain>
    </source>
</reference>
<gene>
    <name evidence="1" type="ORF">AB3X84_27940</name>
</gene>
<proteinExistence type="predicted"/>
<sequence length="98" mass="10534">MAILTTRNFHWVGGPLDGTYTGVDAIRDVGKIHEGPGADEGSVGQVEEASNPEGASVTANVAFEGKQPIRVPYMLTYRDARIVSETWQINAKPAKTGY</sequence>
<evidence type="ECO:0000313" key="2">
    <source>
        <dbReference type="Proteomes" id="UP001558535"/>
    </source>
</evidence>
<protein>
    <submittedName>
        <fullName evidence="1">Uncharacterized protein</fullName>
    </submittedName>
</protein>
<keyword evidence="2" id="KW-1185">Reference proteome</keyword>
<dbReference type="EMBL" id="JBFPKE010000018">
    <property type="protein sequence ID" value="MEX3753820.1"/>
    <property type="molecule type" value="Genomic_DNA"/>
</dbReference>
<accession>A0ABV3WKN9</accession>
<dbReference type="Proteomes" id="UP001558535">
    <property type="component" value="Unassembled WGS sequence"/>
</dbReference>
<dbReference type="RefSeq" id="WP_368580628.1">
    <property type="nucleotide sequence ID" value="NZ_JBFPKB010000026.1"/>
</dbReference>
<name>A0ABV3WKN9_9BURK</name>
<comment type="caution">
    <text evidence="1">The sequence shown here is derived from an EMBL/GenBank/DDBJ whole genome shotgun (WGS) entry which is preliminary data.</text>
</comment>
<organism evidence="1 2">
    <name type="scientific">Paraburkholderia phenoliruptrix</name>
    <dbReference type="NCBI Taxonomy" id="252970"/>
    <lineage>
        <taxon>Bacteria</taxon>
        <taxon>Pseudomonadati</taxon>
        <taxon>Pseudomonadota</taxon>
        <taxon>Betaproteobacteria</taxon>
        <taxon>Burkholderiales</taxon>
        <taxon>Burkholderiaceae</taxon>
        <taxon>Paraburkholderia</taxon>
    </lineage>
</organism>